<reference evidence="2" key="1">
    <citation type="submission" date="2022-07" db="EMBL/GenBank/DDBJ databases">
        <title>Fungi with potential for degradation of polypropylene.</title>
        <authorList>
            <person name="Gostincar C."/>
        </authorList>
    </citation>
    <scope>NUCLEOTIDE SEQUENCE</scope>
    <source>
        <strain evidence="2">EXF-13308</strain>
    </source>
</reference>
<feature type="region of interest" description="Disordered" evidence="1">
    <location>
        <begin position="112"/>
        <end position="185"/>
    </location>
</feature>
<protein>
    <submittedName>
        <fullName evidence="2">Uncharacterized protein</fullName>
    </submittedName>
</protein>
<feature type="compositionally biased region" description="Basic and acidic residues" evidence="1">
    <location>
        <begin position="146"/>
        <end position="163"/>
    </location>
</feature>
<evidence type="ECO:0000256" key="1">
    <source>
        <dbReference type="SAM" id="MobiDB-lite"/>
    </source>
</evidence>
<proteinExistence type="predicted"/>
<name>A0AA38R1L9_9PEZI</name>
<gene>
    <name evidence="2" type="ORF">NKR23_g11254</name>
</gene>
<keyword evidence="3" id="KW-1185">Reference proteome</keyword>
<sequence length="399" mass="43842">MTAARHESEDMMGSWPEFLGARAWSNLGTLRQEYVEGLESCAKSRFEKSRLALETARAEILAFNADREMALRQLRRTFSEAGVHNIASAAQHIPFDSLLDAVNSTLVHFSRDFPSPPAPSSIRSQTAVKEEQRTPERNTEPANAKRHAEDDHGCHSPDKRARCSTDTSSIDNHNHDTAVPSPILPDRFKTIGKGEVAGQHWVVQRDSIPGKLFIIQCDRLDCRLPKRPYRTDPFANDQAKKHFNHKRQWHGSHSFTEEEIICLFGYEVIGATAEWARQNNEMLIEQAARAAGESVHNVTPKGKRTKGTAKRSTKPASKKAAPEADMGPAPQHGGSQSPSFPVPLRQAERPVDMDGMEGDAVNSALRAMGADRVGDSVTVADPPPGAATAPPASIWDVPT</sequence>
<feature type="compositionally biased region" description="Basic and acidic residues" evidence="1">
    <location>
        <begin position="128"/>
        <end position="139"/>
    </location>
</feature>
<evidence type="ECO:0000313" key="3">
    <source>
        <dbReference type="Proteomes" id="UP001174694"/>
    </source>
</evidence>
<feature type="compositionally biased region" description="Basic residues" evidence="1">
    <location>
        <begin position="301"/>
        <end position="317"/>
    </location>
</feature>
<comment type="caution">
    <text evidence="2">The sequence shown here is derived from an EMBL/GenBank/DDBJ whole genome shotgun (WGS) entry which is preliminary data.</text>
</comment>
<dbReference type="AlphaFoldDB" id="A0AA38R1L9"/>
<dbReference type="EMBL" id="JANBVO010000057">
    <property type="protein sequence ID" value="KAJ9132470.1"/>
    <property type="molecule type" value="Genomic_DNA"/>
</dbReference>
<dbReference type="Proteomes" id="UP001174694">
    <property type="component" value="Unassembled WGS sequence"/>
</dbReference>
<evidence type="ECO:0000313" key="2">
    <source>
        <dbReference type="EMBL" id="KAJ9132470.1"/>
    </source>
</evidence>
<accession>A0AA38R1L9</accession>
<feature type="region of interest" description="Disordered" evidence="1">
    <location>
        <begin position="290"/>
        <end position="399"/>
    </location>
</feature>
<organism evidence="2 3">
    <name type="scientific">Pleurostoma richardsiae</name>
    <dbReference type="NCBI Taxonomy" id="41990"/>
    <lineage>
        <taxon>Eukaryota</taxon>
        <taxon>Fungi</taxon>
        <taxon>Dikarya</taxon>
        <taxon>Ascomycota</taxon>
        <taxon>Pezizomycotina</taxon>
        <taxon>Sordariomycetes</taxon>
        <taxon>Sordariomycetidae</taxon>
        <taxon>Calosphaeriales</taxon>
        <taxon>Pleurostomataceae</taxon>
        <taxon>Pleurostoma</taxon>
    </lineage>
</organism>